<organism evidence="1">
    <name type="scientific">Spumella elongata</name>
    <dbReference type="NCBI Taxonomy" id="89044"/>
    <lineage>
        <taxon>Eukaryota</taxon>
        <taxon>Sar</taxon>
        <taxon>Stramenopiles</taxon>
        <taxon>Ochrophyta</taxon>
        <taxon>Chrysophyceae</taxon>
        <taxon>Chromulinales</taxon>
        <taxon>Chromulinaceae</taxon>
        <taxon>Spumella</taxon>
    </lineage>
</organism>
<proteinExistence type="predicted"/>
<protein>
    <submittedName>
        <fullName evidence="1">Uncharacterized protein</fullName>
    </submittedName>
</protein>
<dbReference type="AlphaFoldDB" id="A0A7S3GV27"/>
<evidence type="ECO:0000313" key="1">
    <source>
        <dbReference type="EMBL" id="CAE0277318.1"/>
    </source>
</evidence>
<accession>A0A7S3GV27</accession>
<dbReference type="EMBL" id="HBIC01012321">
    <property type="protein sequence ID" value="CAE0277318.1"/>
    <property type="molecule type" value="Transcribed_RNA"/>
</dbReference>
<reference evidence="1" key="1">
    <citation type="submission" date="2021-01" db="EMBL/GenBank/DDBJ databases">
        <authorList>
            <person name="Corre E."/>
            <person name="Pelletier E."/>
            <person name="Niang G."/>
            <person name="Scheremetjew M."/>
            <person name="Finn R."/>
            <person name="Kale V."/>
            <person name="Holt S."/>
            <person name="Cochrane G."/>
            <person name="Meng A."/>
            <person name="Brown T."/>
            <person name="Cohen L."/>
        </authorList>
    </citation>
    <scope>NUCLEOTIDE SEQUENCE</scope>
    <source>
        <strain evidence="1">CCAP 955/1</strain>
    </source>
</reference>
<name>A0A7S3GV27_9STRA</name>
<sequence>MGYTHYWYKNYDAEKDVFDAKYAELLPVAEKIVAIAGVELEGDVSSEYIQLNGIDEDGHQDFVWLPGKSVGGFNMLINLGEDEDEQGDNAPNFSRGLFACCKTARKNYDIVVVAILCAIQQIYGDDLVKISSDGDMVSEWAAGRELYEEAASELEGTTV</sequence>
<gene>
    <name evidence="1" type="ORF">SELO1098_LOCUS6148</name>
</gene>